<reference evidence="2" key="1">
    <citation type="submission" date="2020-02" db="EMBL/GenBank/DDBJ databases">
        <authorList>
            <person name="Meier V. D."/>
        </authorList>
    </citation>
    <scope>NUCLEOTIDE SEQUENCE</scope>
    <source>
        <strain evidence="2">AVDCRST_MAG24</strain>
    </source>
</reference>
<dbReference type="AlphaFoldDB" id="A0A6J4M737"/>
<evidence type="ECO:0000313" key="2">
    <source>
        <dbReference type="EMBL" id="CAA9350583.1"/>
    </source>
</evidence>
<protein>
    <submittedName>
        <fullName evidence="2">HAD-superfamily hydrolase, subfamily IA, variant 1</fullName>
    </submittedName>
</protein>
<feature type="compositionally biased region" description="Basic residues" evidence="1">
    <location>
        <begin position="131"/>
        <end position="145"/>
    </location>
</feature>
<gene>
    <name evidence="2" type="ORF">AVDCRST_MAG24-1771</name>
</gene>
<name>A0A6J4M737_9ACTN</name>
<feature type="compositionally biased region" description="Basic residues" evidence="1">
    <location>
        <begin position="161"/>
        <end position="184"/>
    </location>
</feature>
<feature type="non-terminal residue" evidence="2">
    <location>
        <position position="1"/>
    </location>
</feature>
<feature type="compositionally biased region" description="Basic residues" evidence="1">
    <location>
        <begin position="65"/>
        <end position="80"/>
    </location>
</feature>
<feature type="non-terminal residue" evidence="2">
    <location>
        <position position="238"/>
    </location>
</feature>
<dbReference type="GO" id="GO:0016787">
    <property type="term" value="F:hydrolase activity"/>
    <property type="evidence" value="ECO:0007669"/>
    <property type="project" value="UniProtKB-KW"/>
</dbReference>
<feature type="region of interest" description="Disordered" evidence="1">
    <location>
        <begin position="21"/>
        <end position="238"/>
    </location>
</feature>
<accession>A0A6J4M737</accession>
<feature type="compositionally biased region" description="Gly residues" evidence="1">
    <location>
        <begin position="49"/>
        <end position="59"/>
    </location>
</feature>
<sequence length="238" mass="24934">DRSAAGGRLRLGRHADAVALGRLRRGGAGAGARGSRREPGGAPRPPGGEPGGLGAGQGHPGQCHAGRRLHRGGPHPRRVAAHGVPRVLGAPHRHRSGRRRAAHPPAGRRAPDRRAVEHRVAAQLARGLLPPRRRPGAPRRRRVHQRGAVDQAVPRGLPGRGPRRRRRRPGAVRLRRRPALRRHLGGCAGGDAHDPRAALRHPGGAARALGGGAGRGRPPPRGGVRRRAPVAGGPGRPV</sequence>
<dbReference type="EMBL" id="CADCUF010000255">
    <property type="protein sequence ID" value="CAA9350583.1"/>
    <property type="molecule type" value="Genomic_DNA"/>
</dbReference>
<keyword evidence="2" id="KW-0378">Hydrolase</keyword>
<evidence type="ECO:0000256" key="1">
    <source>
        <dbReference type="SAM" id="MobiDB-lite"/>
    </source>
</evidence>
<feature type="compositionally biased region" description="Basic residues" evidence="1">
    <location>
        <begin position="91"/>
        <end position="102"/>
    </location>
</feature>
<proteinExistence type="predicted"/>
<feature type="compositionally biased region" description="Basic and acidic residues" evidence="1">
    <location>
        <begin position="109"/>
        <end position="120"/>
    </location>
</feature>
<organism evidence="2">
    <name type="scientific">uncultured Nocardioidaceae bacterium</name>
    <dbReference type="NCBI Taxonomy" id="253824"/>
    <lineage>
        <taxon>Bacteria</taxon>
        <taxon>Bacillati</taxon>
        <taxon>Actinomycetota</taxon>
        <taxon>Actinomycetes</taxon>
        <taxon>Propionibacteriales</taxon>
        <taxon>Nocardioidaceae</taxon>
        <taxon>environmental samples</taxon>
    </lineage>
</organism>